<dbReference type="RefSeq" id="WP_057911180.1">
    <property type="nucleotide sequence ID" value="NZ_AZGK01000002.1"/>
</dbReference>
<dbReference type="Proteomes" id="UP000051957">
    <property type="component" value="Unassembled WGS sequence"/>
</dbReference>
<dbReference type="EMBL" id="AZGK01000002">
    <property type="protein sequence ID" value="KRM47482.1"/>
    <property type="molecule type" value="Genomic_DNA"/>
</dbReference>
<name>A0A0R1YYS9_9LACO</name>
<reference evidence="1 2" key="1">
    <citation type="journal article" date="2015" name="Genome Announc.">
        <title>Expanding the biotechnology potential of lactobacilli through comparative genomics of 213 strains and associated genera.</title>
        <authorList>
            <person name="Sun Z."/>
            <person name="Harris H.M."/>
            <person name="McCann A."/>
            <person name="Guo C."/>
            <person name="Argimon S."/>
            <person name="Zhang W."/>
            <person name="Yang X."/>
            <person name="Jeffery I.B."/>
            <person name="Cooney J.C."/>
            <person name="Kagawa T.F."/>
            <person name="Liu W."/>
            <person name="Song Y."/>
            <person name="Salvetti E."/>
            <person name="Wrobel A."/>
            <person name="Rasinkangas P."/>
            <person name="Parkhill J."/>
            <person name="Rea M.C."/>
            <person name="O'Sullivan O."/>
            <person name="Ritari J."/>
            <person name="Douillard F.P."/>
            <person name="Paul Ross R."/>
            <person name="Yang R."/>
            <person name="Briner A.E."/>
            <person name="Felis G.E."/>
            <person name="de Vos W.M."/>
            <person name="Barrangou R."/>
            <person name="Klaenhammer T.R."/>
            <person name="Caufield P.W."/>
            <person name="Cui Y."/>
            <person name="Zhang H."/>
            <person name="O'Toole P.W."/>
        </authorList>
    </citation>
    <scope>NUCLEOTIDE SEQUENCE [LARGE SCALE GENOMIC DNA]</scope>
    <source>
        <strain evidence="1 2">DSM 5707</strain>
    </source>
</reference>
<sequence>MAHTKPNLITAKQIDTFINSNASNVGQLDDNTPLKKLPKSFKPLKKLKNQVASQAIIQNLLKEQYFWSTQTTILEPVSTYLNTLVDSQNKAVLKQLTSQDIKLINLYQIINQLQTNGENGLLSGDQFFMPVTEKNLAKLHSTTGVYELLTEPKSRLYFSTKHFRRDILNKRTVVTSFYLPQKQAGKYVAMGETFSFEPHDENGPIRTITQDEQKALSKQDIDSELDNINNIHAVKVIGKPLETGQLLHLSLFDEPELKERFKTLGFDTVGKLKKDIFWVIQKGFKVSLDGDDYLAINNLNWNELKRNLISENYYHNLLNSVLSIALLKLLRVDVLHEDLVKVISAGAMTTAKYLDHKGVTIISSMWAKKLYGLTEDLHFLDEIEYRTLSSYDASDDIEFGSDLDDIIRELPKFMSELYDICD</sequence>
<dbReference type="PATRIC" id="fig|1423784.4.peg.1198"/>
<dbReference type="GeneID" id="69802736"/>
<accession>A0A0R1YYS9</accession>
<proteinExistence type="predicted"/>
<dbReference type="AlphaFoldDB" id="A0A0R1YYS9"/>
<organism evidence="1 2">
    <name type="scientific">Lentilactobacillus parabuchneri DSM 5707 = NBRC 107865</name>
    <dbReference type="NCBI Taxonomy" id="1423784"/>
    <lineage>
        <taxon>Bacteria</taxon>
        <taxon>Bacillati</taxon>
        <taxon>Bacillota</taxon>
        <taxon>Bacilli</taxon>
        <taxon>Lactobacillales</taxon>
        <taxon>Lactobacillaceae</taxon>
        <taxon>Lentilactobacillus</taxon>
    </lineage>
</organism>
<comment type="caution">
    <text evidence="1">The sequence shown here is derived from an EMBL/GenBank/DDBJ whole genome shotgun (WGS) entry which is preliminary data.</text>
</comment>
<gene>
    <name evidence="1" type="ORF">FC51_GL001186</name>
</gene>
<evidence type="ECO:0000313" key="1">
    <source>
        <dbReference type="EMBL" id="KRM47482.1"/>
    </source>
</evidence>
<protein>
    <submittedName>
        <fullName evidence="1">Uncharacterized protein</fullName>
    </submittedName>
</protein>
<evidence type="ECO:0000313" key="2">
    <source>
        <dbReference type="Proteomes" id="UP000051957"/>
    </source>
</evidence>